<evidence type="ECO:0000313" key="2">
    <source>
        <dbReference type="EMBL" id="CEM45354.1"/>
    </source>
</evidence>
<name>A0A0G4HMC3_9ALVE</name>
<proteinExistence type="predicted"/>
<feature type="compositionally biased region" description="Polar residues" evidence="1">
    <location>
        <begin position="837"/>
        <end position="866"/>
    </location>
</feature>
<feature type="compositionally biased region" description="Pro residues" evidence="1">
    <location>
        <begin position="57"/>
        <end position="78"/>
    </location>
</feature>
<organism evidence="2">
    <name type="scientific">Chromera velia CCMP2878</name>
    <dbReference type="NCBI Taxonomy" id="1169474"/>
    <lineage>
        <taxon>Eukaryota</taxon>
        <taxon>Sar</taxon>
        <taxon>Alveolata</taxon>
        <taxon>Colpodellida</taxon>
        <taxon>Chromeraceae</taxon>
        <taxon>Chromera</taxon>
    </lineage>
</organism>
<feature type="region of interest" description="Disordered" evidence="1">
    <location>
        <begin position="1"/>
        <end position="85"/>
    </location>
</feature>
<accession>A0A0G4HMC3</accession>
<sequence length="1074" mass="117775">MTFDSEFCRSQNKGTRKKKRGRSRKKGRSQSIPRVSALASKPDSDSFGLIARAASITPPPPPFRFGKPAPLPSPPPLSRPIAAPAGSLADSLPAIKQAAQQETERKKSLQESAPPAPVPVRSPPRIQPQRQPAIDHHESRRTEAAPPPRIAIVGAGPVGLWIALNLCRTHSKAVRGASGLRFMQTSHSPEVVVYEKRTDATGYGTRQATIAISAPTESLLRKSMTGSKHNSSETVPFFAPSCPLNFIEKHLRIEFEKFVDWGLAVLVMGKDINSPSDLADNFDAVIWAGGRAGLPPDLRKRWRLPMRSTPRVQSLIFTVEQDEMAIRQTSQGTKRCIGRLTQAGGLGGTQSRLEGCQVIVRPHVGPDGNAYSGWLWVTHVPQSVLGLMKGRNEEDSKGGKNGSFGLDEENNGNALTLADAFFKSLRPELREALELRRKPRRRSRSASLQRARSALRRPSKADSAVSAVAEMNTLEGPPVVAAAQPQPALNPMIPPSQSLMGTKRSGTLQMEEQAQQADMVSPPSPYLPRTAGGNPGESFSPFMPVQNRSESLSLSFESREGKKKLFTHTHVQETAEEPKKPESKEQRKHIPSTLLHDSPPPLPPEDAENDLPWVIQEDDEEDEREAERERERIEKLKEAKRRSEEFARRKREETQMLKNLRAPDPLPALSLSNPLPPPAWQPKPEKTGRPRTPLRVALTGTFRFSGPNSNDQLGVLGPLVLPGDDEFVFEEAPVNAGFPPVPYATEVERATARIKESLKELVDRPKTLPPIAGAPSILSEEAPGAHPLWMNSRQTPINQAVAAYARDLPVRDTHGFKFEGGVEASTEVSRLIPEKPNNAQRANQIQSPSHEQANGLSASSKQQQEGEGSFKQMGVLSLVQGQTRPSQRTMEEGRGSARSRSPSPSAGGAVGLAERWLAALAALDVRLLPRRVRLRVTEAAFWKSDRVLAPLSLTAKQDGEASLIRKGPSVQSPRGTSGKSLKGNSHASLAPRRRRCALLLVGDVACGKPFYTGATLNNHFADTSVLVLKTEWARVRQWAWEEEGQESVDIDSVLRDYTRRFEQRTAGGEFREAV</sequence>
<feature type="compositionally biased region" description="Polar residues" evidence="1">
    <location>
        <begin position="879"/>
        <end position="888"/>
    </location>
</feature>
<feature type="compositionally biased region" description="Polar residues" evidence="1">
    <location>
        <begin position="508"/>
        <end position="518"/>
    </location>
</feature>
<evidence type="ECO:0000256" key="1">
    <source>
        <dbReference type="SAM" id="MobiDB-lite"/>
    </source>
</evidence>
<protein>
    <recommendedName>
        <fullName evidence="3">FAD/NAD(P)-binding domain-containing protein</fullName>
    </recommendedName>
</protein>
<feature type="region of interest" description="Disordered" evidence="1">
    <location>
        <begin position="97"/>
        <end position="145"/>
    </location>
</feature>
<feature type="region of interest" description="Disordered" evidence="1">
    <location>
        <begin position="508"/>
        <end position="544"/>
    </location>
</feature>
<feature type="compositionally biased region" description="Low complexity" evidence="1">
    <location>
        <begin position="660"/>
        <end position="673"/>
    </location>
</feature>
<reference evidence="2" key="1">
    <citation type="submission" date="2014-11" db="EMBL/GenBank/DDBJ databases">
        <authorList>
            <person name="Otto D Thomas"/>
            <person name="Naeem Raeece"/>
        </authorList>
    </citation>
    <scope>NUCLEOTIDE SEQUENCE</scope>
</reference>
<feature type="compositionally biased region" description="Polar residues" evidence="1">
    <location>
        <begin position="969"/>
        <end position="986"/>
    </location>
</feature>
<dbReference type="VEuPathDB" id="CryptoDB:Cvel_7484"/>
<feature type="compositionally biased region" description="Low complexity" evidence="1">
    <location>
        <begin position="896"/>
        <end position="907"/>
    </location>
</feature>
<evidence type="ECO:0008006" key="3">
    <source>
        <dbReference type="Google" id="ProtNLM"/>
    </source>
</evidence>
<gene>
    <name evidence="2" type="ORF">Cvel_7484</name>
</gene>
<dbReference type="EMBL" id="CDMZ01003163">
    <property type="protein sequence ID" value="CEM45354.1"/>
    <property type="molecule type" value="Genomic_DNA"/>
</dbReference>
<feature type="compositionally biased region" description="Basic and acidic residues" evidence="1">
    <location>
        <begin position="570"/>
        <end position="585"/>
    </location>
</feature>
<feature type="compositionally biased region" description="Pro residues" evidence="1">
    <location>
        <begin position="114"/>
        <end position="126"/>
    </location>
</feature>
<feature type="region of interest" description="Disordered" evidence="1">
    <location>
        <begin position="832"/>
        <end position="908"/>
    </location>
</feature>
<feature type="region of interest" description="Disordered" evidence="1">
    <location>
        <begin position="568"/>
        <end position="692"/>
    </location>
</feature>
<feature type="region of interest" description="Disordered" evidence="1">
    <location>
        <begin position="960"/>
        <end position="988"/>
    </location>
</feature>
<feature type="compositionally biased region" description="Basic and acidic residues" evidence="1">
    <location>
        <begin position="625"/>
        <end position="655"/>
    </location>
</feature>
<feature type="compositionally biased region" description="Basic and acidic residues" evidence="1">
    <location>
        <begin position="133"/>
        <end position="143"/>
    </location>
</feature>
<feature type="compositionally biased region" description="Basic residues" evidence="1">
    <location>
        <begin position="14"/>
        <end position="28"/>
    </location>
</feature>
<feature type="region of interest" description="Disordered" evidence="1">
    <location>
        <begin position="433"/>
        <end position="466"/>
    </location>
</feature>
<dbReference type="AlphaFoldDB" id="A0A0G4HMC3"/>
<dbReference type="SUPFAM" id="SSF51971">
    <property type="entry name" value="Nucleotide-binding domain"/>
    <property type="match status" value="1"/>
</dbReference>